<dbReference type="Pfam" id="PF00174">
    <property type="entry name" value="Oxidored_molyb"/>
    <property type="match status" value="1"/>
</dbReference>
<dbReference type="GO" id="GO:0020037">
    <property type="term" value="F:heme binding"/>
    <property type="evidence" value="ECO:0007669"/>
    <property type="project" value="TreeGrafter"/>
</dbReference>
<dbReference type="GO" id="GO:0030151">
    <property type="term" value="F:molybdenum ion binding"/>
    <property type="evidence" value="ECO:0007669"/>
    <property type="project" value="InterPro"/>
</dbReference>
<dbReference type="PANTHER" id="PTHR19372:SF7">
    <property type="entry name" value="SULFITE OXIDASE, MITOCHONDRIAL"/>
    <property type="match status" value="1"/>
</dbReference>
<proteinExistence type="predicted"/>
<keyword evidence="2" id="KW-0500">Molybdenum</keyword>
<gene>
    <name evidence="8" type="ORF">B5V03_05445</name>
</gene>
<dbReference type="InterPro" id="IPR000572">
    <property type="entry name" value="OxRdtase_Mopterin-bd_dom"/>
</dbReference>
<keyword evidence="4" id="KW-0560">Oxidoreductase</keyword>
<protein>
    <submittedName>
        <fullName evidence="8">Oxidase</fullName>
    </submittedName>
</protein>
<dbReference type="GO" id="GO:0043546">
    <property type="term" value="F:molybdopterin cofactor binding"/>
    <property type="evidence" value="ECO:0007669"/>
    <property type="project" value="TreeGrafter"/>
</dbReference>
<dbReference type="InterPro" id="IPR006311">
    <property type="entry name" value="TAT_signal"/>
</dbReference>
<evidence type="ECO:0000256" key="3">
    <source>
        <dbReference type="ARBA" id="ARBA00022723"/>
    </source>
</evidence>
<feature type="domain" description="Oxidoreductase molybdopterin-binding" evidence="6">
    <location>
        <begin position="98"/>
        <end position="268"/>
    </location>
</feature>
<evidence type="ECO:0000259" key="7">
    <source>
        <dbReference type="Pfam" id="PF03404"/>
    </source>
</evidence>
<sequence>MRDHDVQPSMLTRRGVLGGMGIASLALLSAPASAQETVDLDVPGGPSMRMVTTSYPQKGRMILQRSSPPWLETPFEVFDQGVFTPNNQHYVSWHWANFPADIDVDSFRLNVRGQVNQILSLSLKDVLHGLPRVDIAAVNQCAGNSRIYAVPRVAGAQWADGSMSNAIWTGVRLKDVLDRAGVKAGAVQVRFGGLDDPAMEGAPKFLKSLTIDHARDREVMIAFAMNGEQLPLLNGFPLRLVVPGWCGVYWVKMLNDIEVLDHPDTNYWTATGYRVPDTPYNTVKPGETGFKMVPVTRNAPRSFITNIGNGDSVPAATPALARGIAFGGDCGVARVDLSIDGGKSWQPAQLGADHGTYGFRQWQTQFTLPAGGAHTLMVRCTNTKNVAQPGFRIWNPAGYMFNTIETTHVVAAKG</sequence>
<dbReference type="InterPro" id="IPR008335">
    <property type="entry name" value="Mopterin_OxRdtase_euk"/>
</dbReference>
<keyword evidence="9" id="KW-1185">Reference proteome</keyword>
<dbReference type="GO" id="GO:0008482">
    <property type="term" value="F:sulfite oxidase activity"/>
    <property type="evidence" value="ECO:0007669"/>
    <property type="project" value="TreeGrafter"/>
</dbReference>
<dbReference type="InterPro" id="IPR036374">
    <property type="entry name" value="OxRdtase_Mopterin-bd_sf"/>
</dbReference>
<feature type="signal peptide" evidence="5">
    <location>
        <begin position="1"/>
        <end position="34"/>
    </location>
</feature>
<dbReference type="PROSITE" id="PS51318">
    <property type="entry name" value="TAT"/>
    <property type="match status" value="1"/>
</dbReference>
<dbReference type="Gene3D" id="3.90.420.10">
    <property type="entry name" value="Oxidoreductase, molybdopterin-binding domain"/>
    <property type="match status" value="1"/>
</dbReference>
<evidence type="ECO:0000256" key="5">
    <source>
        <dbReference type="SAM" id="SignalP"/>
    </source>
</evidence>
<evidence type="ECO:0000256" key="2">
    <source>
        <dbReference type="ARBA" id="ARBA00022505"/>
    </source>
</evidence>
<keyword evidence="3" id="KW-0479">Metal-binding</keyword>
<evidence type="ECO:0000256" key="1">
    <source>
        <dbReference type="ARBA" id="ARBA00001924"/>
    </source>
</evidence>
<evidence type="ECO:0000259" key="6">
    <source>
        <dbReference type="Pfam" id="PF00174"/>
    </source>
</evidence>
<accession>A0A4Q1VM50</accession>
<evidence type="ECO:0000313" key="8">
    <source>
        <dbReference type="EMBL" id="RXT51347.1"/>
    </source>
</evidence>
<dbReference type="EMBL" id="MZXW01000010">
    <property type="protein sequence ID" value="RXT51347.1"/>
    <property type="molecule type" value="Genomic_DNA"/>
</dbReference>
<organism evidence="8 9">
    <name type="scientific">Bradyrhizobium betae</name>
    <dbReference type="NCBI Taxonomy" id="244734"/>
    <lineage>
        <taxon>Bacteria</taxon>
        <taxon>Pseudomonadati</taxon>
        <taxon>Pseudomonadota</taxon>
        <taxon>Alphaproteobacteria</taxon>
        <taxon>Hyphomicrobiales</taxon>
        <taxon>Nitrobacteraceae</taxon>
        <taxon>Bradyrhizobium</taxon>
    </lineage>
</organism>
<dbReference type="Pfam" id="PF03404">
    <property type="entry name" value="Mo-co_dimer"/>
    <property type="match status" value="1"/>
</dbReference>
<comment type="cofactor">
    <cofactor evidence="1">
        <name>Mo-molybdopterin</name>
        <dbReference type="ChEBI" id="CHEBI:71302"/>
    </cofactor>
</comment>
<keyword evidence="5" id="KW-0732">Signal</keyword>
<dbReference type="Proteomes" id="UP000290819">
    <property type="component" value="Unassembled WGS sequence"/>
</dbReference>
<feature type="chain" id="PRO_5021017362" evidence="5">
    <location>
        <begin position="35"/>
        <end position="414"/>
    </location>
</feature>
<feature type="domain" description="Moybdenum cofactor oxidoreductase dimerisation" evidence="7">
    <location>
        <begin position="302"/>
        <end position="403"/>
    </location>
</feature>
<reference evidence="8 9" key="1">
    <citation type="submission" date="2017-03" db="EMBL/GenBank/DDBJ databases">
        <authorList>
            <person name="Safronova V.I."/>
            <person name="Sazanova A.L."/>
            <person name="Chirak E.R."/>
        </authorList>
    </citation>
    <scope>NUCLEOTIDE SEQUENCE [LARGE SCALE GENOMIC DNA]</scope>
    <source>
        <strain evidence="8 9">Opo-243</strain>
    </source>
</reference>
<dbReference type="Gene3D" id="2.60.40.650">
    <property type="match status" value="1"/>
</dbReference>
<dbReference type="InterPro" id="IPR005066">
    <property type="entry name" value="MoCF_OxRdtse_dimer"/>
</dbReference>
<dbReference type="RefSeq" id="WP_129268265.1">
    <property type="nucleotide sequence ID" value="NZ_MZXW01000010.1"/>
</dbReference>
<dbReference type="GO" id="GO:0006790">
    <property type="term" value="P:sulfur compound metabolic process"/>
    <property type="evidence" value="ECO:0007669"/>
    <property type="project" value="TreeGrafter"/>
</dbReference>
<name>A0A4Q1VM50_9BRAD</name>
<dbReference type="AlphaFoldDB" id="A0A4Q1VM50"/>
<dbReference type="PRINTS" id="PR00407">
    <property type="entry name" value="EUMOPTERIN"/>
</dbReference>
<dbReference type="OrthoDB" id="9778777at2"/>
<dbReference type="InterPro" id="IPR014756">
    <property type="entry name" value="Ig_E-set"/>
</dbReference>
<dbReference type="SUPFAM" id="SSF56524">
    <property type="entry name" value="Oxidoreductase molybdopterin-binding domain"/>
    <property type="match status" value="1"/>
</dbReference>
<evidence type="ECO:0000313" key="9">
    <source>
        <dbReference type="Proteomes" id="UP000290819"/>
    </source>
</evidence>
<dbReference type="PANTHER" id="PTHR19372">
    <property type="entry name" value="SULFITE REDUCTASE"/>
    <property type="match status" value="1"/>
</dbReference>
<dbReference type="SUPFAM" id="SSF81296">
    <property type="entry name" value="E set domains"/>
    <property type="match status" value="1"/>
</dbReference>
<comment type="caution">
    <text evidence="8">The sequence shown here is derived from an EMBL/GenBank/DDBJ whole genome shotgun (WGS) entry which is preliminary data.</text>
</comment>
<evidence type="ECO:0000256" key="4">
    <source>
        <dbReference type="ARBA" id="ARBA00023002"/>
    </source>
</evidence>